<name>A0A482V169_ASBVE</name>
<protein>
    <submittedName>
        <fullName evidence="1">Uncharacterized protein</fullName>
    </submittedName>
</protein>
<comment type="caution">
    <text evidence="1">The sequence shown here is derived from an EMBL/GenBank/DDBJ whole genome shotgun (WGS) entry which is preliminary data.</text>
</comment>
<sequence>MRLSECSGMLLEAESVGPSQTDSTWIFVFSIFNPWPLDFDAVKFTHGGVDGLRNRFSTEW</sequence>
<accession>A0A482V169</accession>
<organism evidence="1 2">
    <name type="scientific">Asbolus verrucosus</name>
    <name type="common">Desert ironclad beetle</name>
    <dbReference type="NCBI Taxonomy" id="1661398"/>
    <lineage>
        <taxon>Eukaryota</taxon>
        <taxon>Metazoa</taxon>
        <taxon>Ecdysozoa</taxon>
        <taxon>Arthropoda</taxon>
        <taxon>Hexapoda</taxon>
        <taxon>Insecta</taxon>
        <taxon>Pterygota</taxon>
        <taxon>Neoptera</taxon>
        <taxon>Endopterygota</taxon>
        <taxon>Coleoptera</taxon>
        <taxon>Polyphaga</taxon>
        <taxon>Cucujiformia</taxon>
        <taxon>Tenebrionidae</taxon>
        <taxon>Pimeliinae</taxon>
        <taxon>Asbolus</taxon>
    </lineage>
</organism>
<reference evidence="1 2" key="1">
    <citation type="submission" date="2017-03" db="EMBL/GenBank/DDBJ databases">
        <title>Genome of the blue death feigning beetle - Asbolus verrucosus.</title>
        <authorList>
            <person name="Rider S.D."/>
        </authorList>
    </citation>
    <scope>NUCLEOTIDE SEQUENCE [LARGE SCALE GENOMIC DNA]</scope>
    <source>
        <strain evidence="1">Butters</strain>
        <tissue evidence="1">Head and leg muscle</tissue>
    </source>
</reference>
<dbReference type="Proteomes" id="UP000292052">
    <property type="component" value="Unassembled WGS sequence"/>
</dbReference>
<proteinExistence type="predicted"/>
<evidence type="ECO:0000313" key="1">
    <source>
        <dbReference type="EMBL" id="RZB38632.1"/>
    </source>
</evidence>
<evidence type="ECO:0000313" key="2">
    <source>
        <dbReference type="Proteomes" id="UP000292052"/>
    </source>
</evidence>
<dbReference type="AlphaFoldDB" id="A0A482V169"/>
<dbReference type="EMBL" id="QDEB01135230">
    <property type="protein sequence ID" value="RZB38632.1"/>
    <property type="molecule type" value="Genomic_DNA"/>
</dbReference>
<keyword evidence="2" id="KW-1185">Reference proteome</keyword>
<gene>
    <name evidence="1" type="ORF">BDFB_006096</name>
</gene>